<accession>A0ABV8T2U1</accession>
<evidence type="ECO:0000256" key="1">
    <source>
        <dbReference type="ARBA" id="ARBA00004651"/>
    </source>
</evidence>
<evidence type="ECO:0000256" key="8">
    <source>
        <dbReference type="SAM" id="Phobius"/>
    </source>
</evidence>
<feature type="transmembrane region" description="Helical" evidence="8">
    <location>
        <begin position="126"/>
        <end position="145"/>
    </location>
</feature>
<dbReference type="Proteomes" id="UP001595904">
    <property type="component" value="Unassembled WGS sequence"/>
</dbReference>
<keyword evidence="5" id="KW-0378">Hydrolase</keyword>
<dbReference type="EMBL" id="JBHSDU010000015">
    <property type="protein sequence ID" value="MFC4313049.1"/>
    <property type="molecule type" value="Genomic_DNA"/>
</dbReference>
<protein>
    <submittedName>
        <fullName evidence="9">Archaeosortase/exosortase family protein</fullName>
    </submittedName>
</protein>
<comment type="caution">
    <text evidence="9">The sequence shown here is derived from an EMBL/GenBank/DDBJ whole genome shotgun (WGS) entry which is preliminary data.</text>
</comment>
<dbReference type="InterPro" id="IPR019127">
    <property type="entry name" value="Exosortase"/>
</dbReference>
<evidence type="ECO:0000313" key="9">
    <source>
        <dbReference type="EMBL" id="MFC4313049.1"/>
    </source>
</evidence>
<evidence type="ECO:0000256" key="5">
    <source>
        <dbReference type="ARBA" id="ARBA00022801"/>
    </source>
</evidence>
<dbReference type="Pfam" id="PF09721">
    <property type="entry name" value="Exosortase_EpsH"/>
    <property type="match status" value="1"/>
</dbReference>
<feature type="transmembrane region" description="Helical" evidence="8">
    <location>
        <begin position="216"/>
        <end position="239"/>
    </location>
</feature>
<keyword evidence="6 8" id="KW-1133">Transmembrane helix</keyword>
<name>A0ABV8T2U1_9GAMM</name>
<comment type="subcellular location">
    <subcellularLocation>
        <location evidence="1">Cell membrane</location>
        <topology evidence="1">Multi-pass membrane protein</topology>
    </subcellularLocation>
</comment>
<evidence type="ECO:0000256" key="3">
    <source>
        <dbReference type="ARBA" id="ARBA00022670"/>
    </source>
</evidence>
<organism evidence="9 10">
    <name type="scientific">Steroidobacter flavus</name>
    <dbReference type="NCBI Taxonomy" id="1842136"/>
    <lineage>
        <taxon>Bacteria</taxon>
        <taxon>Pseudomonadati</taxon>
        <taxon>Pseudomonadota</taxon>
        <taxon>Gammaproteobacteria</taxon>
        <taxon>Steroidobacterales</taxon>
        <taxon>Steroidobacteraceae</taxon>
        <taxon>Steroidobacter</taxon>
    </lineage>
</organism>
<dbReference type="RefSeq" id="WP_380603029.1">
    <property type="nucleotide sequence ID" value="NZ_JBHSDU010000015.1"/>
</dbReference>
<keyword evidence="10" id="KW-1185">Reference proteome</keyword>
<dbReference type="NCBIfam" id="TIGR04178">
    <property type="entry name" value="exo_archaeo"/>
    <property type="match status" value="1"/>
</dbReference>
<keyword evidence="4 8" id="KW-0812">Transmembrane</keyword>
<feature type="transmembrane region" description="Helical" evidence="8">
    <location>
        <begin position="104"/>
        <end position="120"/>
    </location>
</feature>
<sequence>MSPNLSSANLSSRNNRSVSLWSRNLSSVSLWSRNNPSVSLWSRNLSSIRLWSRNLSSVSLWSRNNPSVSLWSPNPSSVSLWMPALLLVTYAASYHHLSALPRAMLAMAALGTAVSALWYGKRFDVALCGLLLICLPVMASLNFYLGYPLRVAAGTLAEALLQMNGIAAIREGAQLQWNGQIVAIDAPCSGVKMLWTRAYLSLSLAAMMRLSDLRALALLASSAAVVILANAFRAASLFYVEAGLIQAPDQFHDAIGLVMFAFAATTVFVLARKLAEPEHAH</sequence>
<gene>
    <name evidence="9" type="ORF">ACFPN2_28465</name>
</gene>
<evidence type="ECO:0000256" key="4">
    <source>
        <dbReference type="ARBA" id="ARBA00022692"/>
    </source>
</evidence>
<evidence type="ECO:0000256" key="6">
    <source>
        <dbReference type="ARBA" id="ARBA00022989"/>
    </source>
</evidence>
<evidence type="ECO:0000313" key="10">
    <source>
        <dbReference type="Proteomes" id="UP001595904"/>
    </source>
</evidence>
<proteinExistence type="predicted"/>
<evidence type="ECO:0000256" key="2">
    <source>
        <dbReference type="ARBA" id="ARBA00022475"/>
    </source>
</evidence>
<keyword evidence="3" id="KW-0645">Protease</keyword>
<keyword evidence="7 8" id="KW-0472">Membrane</keyword>
<evidence type="ECO:0000256" key="7">
    <source>
        <dbReference type="ARBA" id="ARBA00023136"/>
    </source>
</evidence>
<reference evidence="10" key="1">
    <citation type="journal article" date="2019" name="Int. J. Syst. Evol. Microbiol.">
        <title>The Global Catalogue of Microorganisms (GCM) 10K type strain sequencing project: providing services to taxonomists for standard genome sequencing and annotation.</title>
        <authorList>
            <consortium name="The Broad Institute Genomics Platform"/>
            <consortium name="The Broad Institute Genome Sequencing Center for Infectious Disease"/>
            <person name="Wu L."/>
            <person name="Ma J."/>
        </authorList>
    </citation>
    <scope>NUCLEOTIDE SEQUENCE [LARGE SCALE GENOMIC DNA]</scope>
    <source>
        <strain evidence="10">CGMCC 1.10759</strain>
    </source>
</reference>
<keyword evidence="2" id="KW-1003">Cell membrane</keyword>
<dbReference type="InterPro" id="IPR026392">
    <property type="entry name" value="Exo/Archaeosortase_dom"/>
</dbReference>
<dbReference type="SUPFAM" id="SSF141571">
    <property type="entry name" value="Pentapeptide repeat-like"/>
    <property type="match status" value="1"/>
</dbReference>
<feature type="transmembrane region" description="Helical" evidence="8">
    <location>
        <begin position="251"/>
        <end position="271"/>
    </location>
</feature>